<evidence type="ECO:0000256" key="3">
    <source>
        <dbReference type="ARBA" id="ARBA00023274"/>
    </source>
</evidence>
<evidence type="ECO:0000256" key="1">
    <source>
        <dbReference type="ARBA" id="ARBA00009356"/>
    </source>
</evidence>
<keyword evidence="2 4" id="KW-0689">Ribosomal protein</keyword>
<sequence length="181" mass="21520">MEIVKVINLDNKITLKMESFNKNVFFYFNNKKKVVLKFTFNSGFFLRTGTLTVLNKLNYSCYINYIKFITKNLESFLYNQYSHFSKLHMIGLGFKNFILGKQLYILVGDCNYIIFSIPNNLKVFCKKNQVFLLGENNVEIFNFMSNIKRVKKSNFYKGKGILQFKNFKFTKLKIGKKQRFM</sequence>
<accession>A0A0K1HPK3</accession>
<dbReference type="Gene3D" id="3.90.930.12">
    <property type="entry name" value="Ribosomal protein L6, alpha-beta domain"/>
    <property type="match status" value="1"/>
</dbReference>
<dbReference type="EMBL" id="KT185628">
    <property type="protein sequence ID" value="AKT94004.1"/>
    <property type="molecule type" value="Genomic_DNA"/>
</dbReference>
<dbReference type="GO" id="GO:0019843">
    <property type="term" value="F:rRNA binding"/>
    <property type="evidence" value="ECO:0007669"/>
    <property type="project" value="InterPro"/>
</dbReference>
<proteinExistence type="inferred from homology"/>
<name>A0A0K1HPK3_ACACA</name>
<dbReference type="InterPro" id="IPR000702">
    <property type="entry name" value="Ribosomal_uL6-like"/>
</dbReference>
<dbReference type="InterPro" id="IPR036789">
    <property type="entry name" value="Ribosomal_uL6-like_a/b-dom_sf"/>
</dbReference>
<protein>
    <submittedName>
        <fullName evidence="4">Ribosomal protein L6</fullName>
    </submittedName>
</protein>
<dbReference type="PIRSF" id="PIRSF002162">
    <property type="entry name" value="Ribosomal_L6"/>
    <property type="match status" value="1"/>
</dbReference>
<dbReference type="AlphaFoldDB" id="A0A0K1HPK3"/>
<dbReference type="PROSITE" id="PS00525">
    <property type="entry name" value="RIBOSOMAL_L6_1"/>
    <property type="match status" value="1"/>
</dbReference>
<gene>
    <name evidence="4" type="primary">rpl6</name>
    <name evidence="4" type="ORF">AB845_42</name>
</gene>
<organism evidence="4">
    <name type="scientific">Acanthamoeba castellanii</name>
    <name type="common">Amoeba</name>
    <dbReference type="NCBI Taxonomy" id="5755"/>
    <lineage>
        <taxon>Eukaryota</taxon>
        <taxon>Amoebozoa</taxon>
        <taxon>Discosea</taxon>
        <taxon>Longamoebia</taxon>
        <taxon>Centramoebida</taxon>
        <taxon>Acanthamoebidae</taxon>
        <taxon>Acanthamoeba</taxon>
    </lineage>
</organism>
<geneLocation type="mitochondrion" evidence="4"/>
<comment type="similarity">
    <text evidence="1">Belongs to the universal ribosomal protein uL6 family.</text>
</comment>
<dbReference type="GO" id="GO:0005840">
    <property type="term" value="C:ribosome"/>
    <property type="evidence" value="ECO:0007669"/>
    <property type="project" value="UniProtKB-KW"/>
</dbReference>
<evidence type="ECO:0000313" key="4">
    <source>
        <dbReference type="EMBL" id="AKT94004.1"/>
    </source>
</evidence>
<keyword evidence="3" id="KW-0687">Ribonucleoprotein</keyword>
<reference evidence="4" key="1">
    <citation type="journal article" date="2015" name="J. Eukaryot. Microbiol.">
        <title>Uncovering Cryptic Diversity in Two Amoebozoan Species Using Complete Mitochondrial Genome Sequences.</title>
        <authorList>
            <person name="Fucikova K."/>
            <person name="Lahr D.J."/>
        </authorList>
    </citation>
    <scope>NUCLEOTIDE SEQUENCE</scope>
    <source>
        <strain evidence="4">BCP-EM3VF21-1</strain>
    </source>
</reference>
<dbReference type="GO" id="GO:0003735">
    <property type="term" value="F:structural constituent of ribosome"/>
    <property type="evidence" value="ECO:0007669"/>
    <property type="project" value="InterPro"/>
</dbReference>
<evidence type="ECO:0000256" key="2">
    <source>
        <dbReference type="ARBA" id="ARBA00022980"/>
    </source>
</evidence>
<dbReference type="SUPFAM" id="SSF56053">
    <property type="entry name" value="Ribosomal protein L6"/>
    <property type="match status" value="1"/>
</dbReference>
<dbReference type="InterPro" id="IPR002358">
    <property type="entry name" value="Ribosomal_uL6_CS"/>
</dbReference>
<dbReference type="GO" id="GO:0006412">
    <property type="term" value="P:translation"/>
    <property type="evidence" value="ECO:0007669"/>
    <property type="project" value="InterPro"/>
</dbReference>
<keyword evidence="4" id="KW-0496">Mitochondrion</keyword>
<dbReference type="GO" id="GO:1990904">
    <property type="term" value="C:ribonucleoprotein complex"/>
    <property type="evidence" value="ECO:0007669"/>
    <property type="project" value="UniProtKB-KW"/>
</dbReference>